<evidence type="ECO:0000313" key="1">
    <source>
        <dbReference type="EnsemblPlants" id="AVESA.00010b.r2.5AG0813230.1.CDS"/>
    </source>
</evidence>
<name>A0ACD5XLU3_AVESA</name>
<sequence>MEAGGARKRKRISAGINSGEVAPTEAPVPGGGAGEHGRGGADRISDLPDDNLRHIISLLPTKEAARTRILASRWRHLWCSAPLNFYCRVLAAADEDGYNGMVETILSSHQGPVRRFCVDANRLADPPGATDAWFRSAAFDNLEELEFHSIQQPPPASIFRFSPTLRAVTIGRTVLADAALHGLQFPLLKHLGLALVVVSEPSLNGLIAGCPALECLLIDRCVGVNRIRINSLSLVSLGARVSGLPASPSDPLLHGELVIENAPCLQRLLLLNAGTCLHVTVFALAAPKLETLGFLNGENYLCGFSRLLFGSTLIQGLHVDELITVVRTVTTLSLNMDSLGSLDMVIELMRCFPCLEKLYIRLAKSGPSNSWHRKHRNLIKSLDIRLKTIVLGSYLGNKTQVNLVKFFVLNARVLESMTLEFYVGTKLDNEEFLLKQRLDLQLEKKASRGAKVHLTTDCCLRIPWDVKHVRDLDLADPFTCQ</sequence>
<dbReference type="EnsemblPlants" id="AVESA.00010b.r2.5AG0813230.1">
    <property type="protein sequence ID" value="AVESA.00010b.r2.5AG0813230.1.CDS"/>
    <property type="gene ID" value="AVESA.00010b.r2.5AG0813230"/>
</dbReference>
<protein>
    <submittedName>
        <fullName evidence="1">Uncharacterized protein</fullName>
    </submittedName>
</protein>
<keyword evidence="2" id="KW-1185">Reference proteome</keyword>
<reference evidence="1" key="1">
    <citation type="submission" date="2021-05" db="EMBL/GenBank/DDBJ databases">
        <authorList>
            <person name="Scholz U."/>
            <person name="Mascher M."/>
            <person name="Fiebig A."/>
        </authorList>
    </citation>
    <scope>NUCLEOTIDE SEQUENCE [LARGE SCALE GENOMIC DNA]</scope>
</reference>
<organism evidence="1 2">
    <name type="scientific">Avena sativa</name>
    <name type="common">Oat</name>
    <dbReference type="NCBI Taxonomy" id="4498"/>
    <lineage>
        <taxon>Eukaryota</taxon>
        <taxon>Viridiplantae</taxon>
        <taxon>Streptophyta</taxon>
        <taxon>Embryophyta</taxon>
        <taxon>Tracheophyta</taxon>
        <taxon>Spermatophyta</taxon>
        <taxon>Magnoliopsida</taxon>
        <taxon>Liliopsida</taxon>
        <taxon>Poales</taxon>
        <taxon>Poaceae</taxon>
        <taxon>BOP clade</taxon>
        <taxon>Pooideae</taxon>
        <taxon>Poodae</taxon>
        <taxon>Poeae</taxon>
        <taxon>Poeae Chloroplast Group 1 (Aveneae type)</taxon>
        <taxon>Aveninae</taxon>
        <taxon>Avena</taxon>
    </lineage>
</organism>
<proteinExistence type="predicted"/>
<dbReference type="Proteomes" id="UP001732700">
    <property type="component" value="Chromosome 5A"/>
</dbReference>
<accession>A0ACD5XLU3</accession>
<evidence type="ECO:0000313" key="2">
    <source>
        <dbReference type="Proteomes" id="UP001732700"/>
    </source>
</evidence>
<reference evidence="1" key="2">
    <citation type="submission" date="2025-09" db="UniProtKB">
        <authorList>
            <consortium name="EnsemblPlants"/>
        </authorList>
    </citation>
    <scope>IDENTIFICATION</scope>
</reference>